<dbReference type="PANTHER" id="PTHR43742:SF9">
    <property type="entry name" value="TETRATHIONATE REDUCTASE SUBUNIT A"/>
    <property type="match status" value="1"/>
</dbReference>
<dbReference type="CDD" id="cd02760">
    <property type="entry name" value="MopB_Phenylacetyl-CoA-OR"/>
    <property type="match status" value="1"/>
</dbReference>
<accession>A0A2N6CVD1</accession>
<gene>
    <name evidence="10" type="ORF">C0630_12230</name>
</gene>
<evidence type="ECO:0000256" key="1">
    <source>
        <dbReference type="ARBA" id="ARBA00010312"/>
    </source>
</evidence>
<dbReference type="InterPro" id="IPR009010">
    <property type="entry name" value="Asp_de-COase-like_dom_sf"/>
</dbReference>
<dbReference type="InterPro" id="IPR006656">
    <property type="entry name" value="Mopterin_OxRdtase"/>
</dbReference>
<keyword evidence="6" id="KW-0560">Oxidoreductase</keyword>
<evidence type="ECO:0000256" key="2">
    <source>
        <dbReference type="ARBA" id="ARBA00022485"/>
    </source>
</evidence>
<dbReference type="Pfam" id="PF01568">
    <property type="entry name" value="Molydop_binding"/>
    <property type="match status" value="1"/>
</dbReference>
<dbReference type="AlphaFoldDB" id="A0A2N6CVD1"/>
<dbReference type="InterPro" id="IPR006657">
    <property type="entry name" value="MoPterin_dinucl-bd_dom"/>
</dbReference>
<keyword evidence="3" id="KW-0500">Molybdenum</keyword>
<dbReference type="PROSITE" id="PS51669">
    <property type="entry name" value="4FE4S_MOW_BIS_MGD"/>
    <property type="match status" value="1"/>
</dbReference>
<dbReference type="SUPFAM" id="SSF53706">
    <property type="entry name" value="Formate dehydrogenase/DMSO reductase, domains 1-3"/>
    <property type="match status" value="1"/>
</dbReference>
<dbReference type="RefSeq" id="WP_273439763.1">
    <property type="nucleotide sequence ID" value="NZ_PKUN01000021.1"/>
</dbReference>
<dbReference type="STRING" id="1111735.GCA_000428045_00742"/>
<organism evidence="10 11">
    <name type="scientific">Sedimenticola selenatireducens</name>
    <dbReference type="NCBI Taxonomy" id="191960"/>
    <lineage>
        <taxon>Bacteria</taxon>
        <taxon>Pseudomonadati</taxon>
        <taxon>Pseudomonadota</taxon>
        <taxon>Gammaproteobacteria</taxon>
        <taxon>Chromatiales</taxon>
        <taxon>Sedimenticolaceae</taxon>
        <taxon>Sedimenticola</taxon>
    </lineage>
</organism>
<dbReference type="EMBL" id="PKUN01000021">
    <property type="protein sequence ID" value="PLX61160.1"/>
    <property type="molecule type" value="Genomic_DNA"/>
</dbReference>
<evidence type="ECO:0000256" key="6">
    <source>
        <dbReference type="ARBA" id="ARBA00023002"/>
    </source>
</evidence>
<evidence type="ECO:0000259" key="9">
    <source>
        <dbReference type="PROSITE" id="PS51669"/>
    </source>
</evidence>
<feature type="domain" description="4Fe-4S Mo/W bis-MGD-type" evidence="9">
    <location>
        <begin position="12"/>
        <end position="72"/>
    </location>
</feature>
<dbReference type="SUPFAM" id="SSF50692">
    <property type="entry name" value="ADC-like"/>
    <property type="match status" value="1"/>
</dbReference>
<dbReference type="InterPro" id="IPR050612">
    <property type="entry name" value="Prok_Mopterin_Oxidored"/>
</dbReference>
<dbReference type="Gene3D" id="3.40.228.10">
    <property type="entry name" value="Dimethylsulfoxide Reductase, domain 2"/>
    <property type="match status" value="1"/>
</dbReference>
<keyword evidence="4" id="KW-0479">Metal-binding</keyword>
<dbReference type="Gene3D" id="3.40.50.740">
    <property type="match status" value="2"/>
</dbReference>
<name>A0A2N6CVD1_9GAMM</name>
<dbReference type="InterPro" id="IPR041932">
    <property type="entry name" value="Phenylacetyl-CoA-OR_N"/>
</dbReference>
<dbReference type="Gene3D" id="2.40.40.20">
    <property type="match status" value="1"/>
</dbReference>
<evidence type="ECO:0000313" key="11">
    <source>
        <dbReference type="Proteomes" id="UP000235015"/>
    </source>
</evidence>
<keyword evidence="2" id="KW-0004">4Fe-4S</keyword>
<dbReference type="Gene3D" id="2.20.25.90">
    <property type="entry name" value="ADC-like domains"/>
    <property type="match status" value="1"/>
</dbReference>
<sequence length="920" mass="101824">MDNPIKQNSAEKTTVPTYCYNCVSGPDPMRVEVVDGVATQVMPNFDAEQTHPGRGRPCVKAYGLVQKTYNPNRILQPMKRTNPKKGMKEDPGFEPISWDEALTLLSDKLNDIRERGLVDQAGMPRVAATFGHGGTPAYYMGTFPAFLASWGGPIDFSFGSGQGVKCVHSEHLYGEFWHRAFTVAADTPNTRFVLSIGSNVDATGGPCAVARHADARVRGYKRIQVEPHQSITGSTSSEWVPIRPKTDAAFLFALIHCLLHEHAHDRLDRPFLRDVTSSPYLVGPDGLYLRDADSGKPLVWDEQGQQAVAFDTPGVVPALEGKFKVAQAISIDADDQRSELHNVEGITAFSKLVAHVAGYTPEWAAEVCDIPAETIRRIAGEYLDNACVGETIEVDGDTLPYRPVAVTLGKSVNNGWGAYECCWARTLMAVLVGALEVPGGTLGTTIRLNRPHEDRHQSVKPGEDGFMAQKLNPTDKANWVAEPTGRNAHRTLVPIVGSSAWSQALGPTQLAWMFQREQPENFNLPQPTLPDIWFVFRSNPAISFWDTRSLNDSIAQFPYTVCFAYTVDETNWMADLLLPEATDLEATQLIPVGGTKFVEQFWKHQGALLRQKVVEPQGEARDFTWISTELARRTGLLEKYNNAINRGAGGVAPLKGDGYDFSLDTETVNPPEQIWDAVCKAASAQLSDSRDVKDLEWFRQNGLYLKETSQKSWYLYPTLRAQGLRFEMPYQERLLRIGKELGNRLHEKQIAWWDAQLSEYSALPEWHDIPGRWERALVNEGADPADYPFWLLATKSMQYHTGANVSIQLMREVSQNVRGHTGVIMNNRSAEKLGIDHGDRVAIRSHIGVTYGRAELVAGVRPDTLVIVGQFDHWATPYAKGLEMPSLNTIAPMSLELTDATGSGADIVRVSISKVAGGVQ</sequence>
<dbReference type="GO" id="GO:0051539">
    <property type="term" value="F:4 iron, 4 sulfur cluster binding"/>
    <property type="evidence" value="ECO:0007669"/>
    <property type="project" value="UniProtKB-KW"/>
</dbReference>
<proteinExistence type="inferred from homology"/>
<dbReference type="Pfam" id="PF00384">
    <property type="entry name" value="Molybdopterin"/>
    <property type="match status" value="1"/>
</dbReference>
<evidence type="ECO:0000256" key="3">
    <source>
        <dbReference type="ARBA" id="ARBA00022505"/>
    </source>
</evidence>
<dbReference type="PANTHER" id="PTHR43742">
    <property type="entry name" value="TRIMETHYLAMINE-N-OXIDE REDUCTASE"/>
    <property type="match status" value="1"/>
</dbReference>
<evidence type="ECO:0000256" key="8">
    <source>
        <dbReference type="ARBA" id="ARBA00023014"/>
    </source>
</evidence>
<protein>
    <submittedName>
        <fullName evidence="10">Molybdopterin oxidoreductase</fullName>
    </submittedName>
</protein>
<evidence type="ECO:0000313" key="10">
    <source>
        <dbReference type="EMBL" id="PLX61160.1"/>
    </source>
</evidence>
<evidence type="ECO:0000256" key="7">
    <source>
        <dbReference type="ARBA" id="ARBA00023004"/>
    </source>
</evidence>
<evidence type="ECO:0000256" key="5">
    <source>
        <dbReference type="ARBA" id="ARBA00022729"/>
    </source>
</evidence>
<reference evidence="10 11" key="1">
    <citation type="submission" date="2017-11" db="EMBL/GenBank/DDBJ databases">
        <title>Genome-resolved metagenomics identifies genetic mobility, metabolic interactions, and unexpected diversity in perchlorate-reducing communities.</title>
        <authorList>
            <person name="Barnum T.P."/>
            <person name="Figueroa I.A."/>
            <person name="Carlstrom C.I."/>
            <person name="Lucas L.N."/>
            <person name="Engelbrektson A.L."/>
            <person name="Coates J.D."/>
        </authorList>
    </citation>
    <scope>NUCLEOTIDE SEQUENCE [LARGE SCALE GENOMIC DNA]</scope>
    <source>
        <strain evidence="10">BM301</strain>
    </source>
</reference>
<evidence type="ECO:0000256" key="4">
    <source>
        <dbReference type="ARBA" id="ARBA00022723"/>
    </source>
</evidence>
<keyword evidence="5" id="KW-0732">Signal</keyword>
<dbReference type="GO" id="GO:0016491">
    <property type="term" value="F:oxidoreductase activity"/>
    <property type="evidence" value="ECO:0007669"/>
    <property type="project" value="UniProtKB-KW"/>
</dbReference>
<dbReference type="GO" id="GO:0046872">
    <property type="term" value="F:metal ion binding"/>
    <property type="evidence" value="ECO:0007669"/>
    <property type="project" value="UniProtKB-KW"/>
</dbReference>
<dbReference type="GO" id="GO:0043546">
    <property type="term" value="F:molybdopterin cofactor binding"/>
    <property type="evidence" value="ECO:0007669"/>
    <property type="project" value="InterPro"/>
</dbReference>
<comment type="caution">
    <text evidence="10">The sequence shown here is derived from an EMBL/GenBank/DDBJ whole genome shotgun (WGS) entry which is preliminary data.</text>
</comment>
<keyword evidence="8" id="KW-0411">Iron-sulfur</keyword>
<dbReference type="Proteomes" id="UP000235015">
    <property type="component" value="Unassembled WGS sequence"/>
</dbReference>
<keyword evidence="7" id="KW-0408">Iron</keyword>
<dbReference type="InterPro" id="IPR006963">
    <property type="entry name" value="Mopterin_OxRdtase_4Fe-4S_dom"/>
</dbReference>
<comment type="similarity">
    <text evidence="1">Belongs to the prokaryotic molybdopterin-containing oxidoreductase family.</text>
</comment>